<dbReference type="PANTHER" id="PTHR19433:SF111">
    <property type="entry name" value="T CELL RECEPTOR ALPHA VARIABLE 4"/>
    <property type="match status" value="1"/>
</dbReference>
<dbReference type="InterPro" id="IPR013783">
    <property type="entry name" value="Ig-like_fold"/>
</dbReference>
<dbReference type="GO" id="GO:0002376">
    <property type="term" value="P:immune system process"/>
    <property type="evidence" value="ECO:0007669"/>
    <property type="project" value="UniProtKB-KW"/>
</dbReference>
<dbReference type="OMA" id="DYIMWYQ"/>
<evidence type="ECO:0000256" key="8">
    <source>
        <dbReference type="SAM" id="SignalP"/>
    </source>
</evidence>
<feature type="chain" id="PRO_5034000373" description="Ig-like domain-containing protein" evidence="8">
    <location>
        <begin position="22"/>
        <end position="124"/>
    </location>
</feature>
<dbReference type="Ensembl" id="ENSSPUT00000008216.1">
    <property type="protein sequence ID" value="ENSSPUP00000007713.1"/>
    <property type="gene ID" value="ENSSPUG00000005975.1"/>
</dbReference>
<evidence type="ECO:0000256" key="4">
    <source>
        <dbReference type="ARBA" id="ARBA00022859"/>
    </source>
</evidence>
<dbReference type="InterPro" id="IPR052051">
    <property type="entry name" value="TCR_complex_component"/>
</dbReference>
<evidence type="ECO:0000256" key="7">
    <source>
        <dbReference type="ARBA" id="ARBA00023180"/>
    </source>
</evidence>
<name>A0A8D0GP28_SPHPU</name>
<dbReference type="PANTHER" id="PTHR19433">
    <property type="entry name" value="T-CELL RECEPTOR ALPHA CHAIN V REGION-RELATED"/>
    <property type="match status" value="1"/>
</dbReference>
<keyword evidence="2" id="KW-1003">Cell membrane</keyword>
<evidence type="ECO:0000256" key="6">
    <source>
        <dbReference type="ARBA" id="ARBA00023157"/>
    </source>
</evidence>
<accession>A0A8D0GP28</accession>
<reference evidence="10" key="2">
    <citation type="submission" date="2025-09" db="UniProtKB">
        <authorList>
            <consortium name="Ensembl"/>
        </authorList>
    </citation>
    <scope>IDENTIFICATION</scope>
</reference>
<keyword evidence="6" id="KW-1015">Disulfide bond</keyword>
<dbReference type="Proteomes" id="UP000694392">
    <property type="component" value="Unplaced"/>
</dbReference>
<sequence>MSLTSAIIIVLALIGRVPCRAQITQDALAPAIEGEKMNLSCSHSSITTNENVIWYRQFPNQGPRFIVTGYSGEFNSTDPAGILHVPKDRKSNVFTLAKVTQADAAVYYCALRDTVRQHGDATVQ</sequence>
<dbReference type="GO" id="GO:0005886">
    <property type="term" value="C:plasma membrane"/>
    <property type="evidence" value="ECO:0007669"/>
    <property type="project" value="UniProtKB-SubCell"/>
</dbReference>
<evidence type="ECO:0000256" key="1">
    <source>
        <dbReference type="ARBA" id="ARBA00004236"/>
    </source>
</evidence>
<dbReference type="SMART" id="SM00406">
    <property type="entry name" value="IGv"/>
    <property type="match status" value="1"/>
</dbReference>
<keyword evidence="4" id="KW-0391">Immunity</keyword>
<evidence type="ECO:0000256" key="2">
    <source>
        <dbReference type="ARBA" id="ARBA00022475"/>
    </source>
</evidence>
<dbReference type="AlphaFoldDB" id="A0A8D0GP28"/>
<evidence type="ECO:0000259" key="9">
    <source>
        <dbReference type="PROSITE" id="PS50835"/>
    </source>
</evidence>
<evidence type="ECO:0000313" key="10">
    <source>
        <dbReference type="Ensembl" id="ENSSPUP00000007713.1"/>
    </source>
</evidence>
<evidence type="ECO:0000256" key="5">
    <source>
        <dbReference type="ARBA" id="ARBA00023136"/>
    </source>
</evidence>
<keyword evidence="7" id="KW-0325">Glycoprotein</keyword>
<dbReference type="Pfam" id="PF07686">
    <property type="entry name" value="V-set"/>
    <property type="match status" value="1"/>
</dbReference>
<protein>
    <recommendedName>
        <fullName evidence="9">Ig-like domain-containing protein</fullName>
    </recommendedName>
</protein>
<dbReference type="Gene3D" id="2.60.40.10">
    <property type="entry name" value="Immunoglobulins"/>
    <property type="match status" value="1"/>
</dbReference>
<proteinExistence type="predicted"/>
<dbReference type="InterPro" id="IPR003599">
    <property type="entry name" value="Ig_sub"/>
</dbReference>
<dbReference type="InterPro" id="IPR007110">
    <property type="entry name" value="Ig-like_dom"/>
</dbReference>
<dbReference type="InterPro" id="IPR036179">
    <property type="entry name" value="Ig-like_dom_sf"/>
</dbReference>
<keyword evidence="11" id="KW-1185">Reference proteome</keyword>
<dbReference type="GO" id="GO:0009617">
    <property type="term" value="P:response to bacterium"/>
    <property type="evidence" value="ECO:0007669"/>
    <property type="project" value="TreeGrafter"/>
</dbReference>
<comment type="subcellular location">
    <subcellularLocation>
        <location evidence="1">Cell membrane</location>
    </subcellularLocation>
</comment>
<evidence type="ECO:0000256" key="3">
    <source>
        <dbReference type="ARBA" id="ARBA00022729"/>
    </source>
</evidence>
<feature type="signal peptide" evidence="8">
    <location>
        <begin position="1"/>
        <end position="21"/>
    </location>
</feature>
<dbReference type="InterPro" id="IPR013106">
    <property type="entry name" value="Ig_V-set"/>
</dbReference>
<organism evidence="10 11">
    <name type="scientific">Sphenodon punctatus</name>
    <name type="common">Tuatara</name>
    <name type="synonym">Hatteria punctata</name>
    <dbReference type="NCBI Taxonomy" id="8508"/>
    <lineage>
        <taxon>Eukaryota</taxon>
        <taxon>Metazoa</taxon>
        <taxon>Chordata</taxon>
        <taxon>Craniata</taxon>
        <taxon>Vertebrata</taxon>
        <taxon>Euteleostomi</taxon>
        <taxon>Lepidosauria</taxon>
        <taxon>Sphenodontia</taxon>
        <taxon>Sphenodontidae</taxon>
        <taxon>Sphenodon</taxon>
    </lineage>
</organism>
<feature type="domain" description="Ig-like" evidence="9">
    <location>
        <begin position="18"/>
        <end position="124"/>
    </location>
</feature>
<dbReference type="SUPFAM" id="SSF48726">
    <property type="entry name" value="Immunoglobulin"/>
    <property type="match status" value="1"/>
</dbReference>
<evidence type="ECO:0000313" key="11">
    <source>
        <dbReference type="Proteomes" id="UP000694392"/>
    </source>
</evidence>
<reference evidence="10" key="1">
    <citation type="submission" date="2025-08" db="UniProtKB">
        <authorList>
            <consortium name="Ensembl"/>
        </authorList>
    </citation>
    <scope>IDENTIFICATION</scope>
</reference>
<dbReference type="PROSITE" id="PS50835">
    <property type="entry name" value="IG_LIKE"/>
    <property type="match status" value="1"/>
</dbReference>
<keyword evidence="5" id="KW-0472">Membrane</keyword>
<dbReference type="SMART" id="SM00409">
    <property type="entry name" value="IG"/>
    <property type="match status" value="1"/>
</dbReference>
<dbReference type="GeneTree" id="ENSGT00940000162998"/>
<keyword evidence="3 8" id="KW-0732">Signal</keyword>